<dbReference type="EC" id="5.2.1.8" evidence="6 16"/>
<dbReference type="GO" id="GO:0020037">
    <property type="term" value="F:heme binding"/>
    <property type="evidence" value="ECO:0007669"/>
    <property type="project" value="InterPro"/>
</dbReference>
<accession>A0A286UDA6</accession>
<dbReference type="InterPro" id="IPR050364">
    <property type="entry name" value="Cytochrome_P450_fung"/>
</dbReference>
<dbReference type="Proteomes" id="UP000217199">
    <property type="component" value="Unassembled WGS sequence"/>
</dbReference>
<dbReference type="FunFam" id="3.10.50.40:FF:000025">
    <property type="entry name" value="Peptidylprolyl isomerase"/>
    <property type="match status" value="1"/>
</dbReference>
<evidence type="ECO:0000256" key="11">
    <source>
        <dbReference type="ARBA" id="ARBA00023033"/>
    </source>
</evidence>
<reference evidence="19 20" key="1">
    <citation type="journal article" date="2017" name="Mol. Ecol.">
        <title>Comparative and population genomic landscape of Phellinus noxius: A hypervariable fungus causing root rot in trees.</title>
        <authorList>
            <person name="Chung C.L."/>
            <person name="Lee T.J."/>
            <person name="Akiba M."/>
            <person name="Lee H.H."/>
            <person name="Kuo T.H."/>
            <person name="Liu D."/>
            <person name="Ke H.M."/>
            <person name="Yokoi T."/>
            <person name="Roa M.B."/>
            <person name="Lu M.J."/>
            <person name="Chang Y.Y."/>
            <person name="Ann P.J."/>
            <person name="Tsai J.N."/>
            <person name="Chen C.Y."/>
            <person name="Tzean S.S."/>
            <person name="Ota Y."/>
            <person name="Hattori T."/>
            <person name="Sahashi N."/>
            <person name="Liou R.F."/>
            <person name="Kikuchi T."/>
            <person name="Tsai I.J."/>
        </authorList>
    </citation>
    <scope>NUCLEOTIDE SEQUENCE [LARGE SCALE GENOMIC DNA]</scope>
    <source>
        <strain evidence="19 20">FFPRI411160</strain>
    </source>
</reference>
<feature type="transmembrane region" description="Helical" evidence="17">
    <location>
        <begin position="17"/>
        <end position="37"/>
    </location>
</feature>
<dbReference type="InterPro" id="IPR002401">
    <property type="entry name" value="Cyt_P450_E_grp-I"/>
</dbReference>
<dbReference type="PRINTS" id="PR00463">
    <property type="entry name" value="EP450I"/>
</dbReference>
<evidence type="ECO:0000256" key="2">
    <source>
        <dbReference type="ARBA" id="ARBA00001971"/>
    </source>
</evidence>
<organism evidence="19 20">
    <name type="scientific">Pyrrhoderma noxium</name>
    <dbReference type="NCBI Taxonomy" id="2282107"/>
    <lineage>
        <taxon>Eukaryota</taxon>
        <taxon>Fungi</taxon>
        <taxon>Dikarya</taxon>
        <taxon>Basidiomycota</taxon>
        <taxon>Agaricomycotina</taxon>
        <taxon>Agaricomycetes</taxon>
        <taxon>Hymenochaetales</taxon>
        <taxon>Hymenochaetaceae</taxon>
        <taxon>Pyrrhoderma</taxon>
    </lineage>
</organism>
<dbReference type="PANTHER" id="PTHR46300:SF7">
    <property type="entry name" value="P450, PUTATIVE (EUROFUNG)-RELATED"/>
    <property type="match status" value="1"/>
</dbReference>
<dbReference type="EMBL" id="NBII01000007">
    <property type="protein sequence ID" value="PAV17547.1"/>
    <property type="molecule type" value="Genomic_DNA"/>
</dbReference>
<protein>
    <recommendedName>
        <fullName evidence="6 16">peptidylprolyl isomerase</fullName>
        <ecNumber evidence="6 16">5.2.1.8</ecNumber>
    </recommendedName>
</protein>
<dbReference type="InterPro" id="IPR001179">
    <property type="entry name" value="PPIase_FKBP_dom"/>
</dbReference>
<dbReference type="GO" id="GO:0005506">
    <property type="term" value="F:iron ion binding"/>
    <property type="evidence" value="ECO:0007669"/>
    <property type="project" value="InterPro"/>
</dbReference>
<dbReference type="STRING" id="2282107.A0A286UDA6"/>
<name>A0A286UDA6_9AGAM</name>
<evidence type="ECO:0000256" key="7">
    <source>
        <dbReference type="ARBA" id="ARBA00022617"/>
    </source>
</evidence>
<dbReference type="AlphaFoldDB" id="A0A286UDA6"/>
<comment type="caution">
    <text evidence="19">The sequence shown here is derived from an EMBL/GenBank/DDBJ whole genome shotgun (WGS) entry which is preliminary data.</text>
</comment>
<evidence type="ECO:0000256" key="10">
    <source>
        <dbReference type="ARBA" id="ARBA00023004"/>
    </source>
</evidence>
<dbReference type="GO" id="GO:0003755">
    <property type="term" value="F:peptidyl-prolyl cis-trans isomerase activity"/>
    <property type="evidence" value="ECO:0007669"/>
    <property type="project" value="UniProtKB-KW"/>
</dbReference>
<comment type="function">
    <text evidence="3">PPIases accelerate the folding of proteins. It catalyzes the cis-trans isomerization of proline imidic peptide bonds in oligopeptides.</text>
</comment>
<evidence type="ECO:0000256" key="15">
    <source>
        <dbReference type="PIRSR" id="PIRSR602401-1"/>
    </source>
</evidence>
<evidence type="ECO:0000256" key="8">
    <source>
        <dbReference type="ARBA" id="ARBA00022723"/>
    </source>
</evidence>
<dbReference type="GO" id="GO:0004497">
    <property type="term" value="F:monooxygenase activity"/>
    <property type="evidence" value="ECO:0007669"/>
    <property type="project" value="UniProtKB-KW"/>
</dbReference>
<proteinExistence type="inferred from homology"/>
<keyword evidence="20" id="KW-1185">Reference proteome</keyword>
<dbReference type="SUPFAM" id="SSF54534">
    <property type="entry name" value="FKBP-like"/>
    <property type="match status" value="1"/>
</dbReference>
<evidence type="ECO:0000256" key="16">
    <source>
        <dbReference type="PROSITE-ProRule" id="PRU00277"/>
    </source>
</evidence>
<comment type="similarity">
    <text evidence="14">Belongs to the FKBP-type PPIase family. FKBP1 subfamily.</text>
</comment>
<evidence type="ECO:0000313" key="19">
    <source>
        <dbReference type="EMBL" id="PAV17547.1"/>
    </source>
</evidence>
<dbReference type="Pfam" id="PF00067">
    <property type="entry name" value="p450"/>
    <property type="match status" value="1"/>
</dbReference>
<evidence type="ECO:0000256" key="13">
    <source>
        <dbReference type="ARBA" id="ARBA00023235"/>
    </source>
</evidence>
<dbReference type="InterPro" id="IPR001128">
    <property type="entry name" value="Cyt_P450"/>
</dbReference>
<evidence type="ECO:0000256" key="5">
    <source>
        <dbReference type="ARBA" id="ARBA00010617"/>
    </source>
</evidence>
<dbReference type="OrthoDB" id="1902587at2759"/>
<feature type="binding site" description="axial binding residue" evidence="15">
    <location>
        <position position="677"/>
    </location>
    <ligand>
        <name>heme</name>
        <dbReference type="ChEBI" id="CHEBI:30413"/>
    </ligand>
    <ligandPart>
        <name>Fe</name>
        <dbReference type="ChEBI" id="CHEBI:18248"/>
    </ligandPart>
</feature>
<keyword evidence="7 15" id="KW-0349">Heme</keyword>
<comment type="cofactor">
    <cofactor evidence="2 15">
        <name>heme</name>
        <dbReference type="ChEBI" id="CHEBI:30413"/>
    </cofactor>
</comment>
<keyword evidence="12 16" id="KW-0697">Rotamase</keyword>
<evidence type="ECO:0000259" key="18">
    <source>
        <dbReference type="PROSITE" id="PS50059"/>
    </source>
</evidence>
<dbReference type="InterPro" id="IPR017972">
    <property type="entry name" value="Cyt_P450_CS"/>
</dbReference>
<evidence type="ECO:0000256" key="9">
    <source>
        <dbReference type="ARBA" id="ARBA00023002"/>
    </source>
</evidence>
<dbReference type="PANTHER" id="PTHR46300">
    <property type="entry name" value="P450, PUTATIVE (EUROFUNG)-RELATED-RELATED"/>
    <property type="match status" value="1"/>
</dbReference>
<dbReference type="Pfam" id="PF00254">
    <property type="entry name" value="FKBP_C"/>
    <property type="match status" value="1"/>
</dbReference>
<keyword evidence="9" id="KW-0560">Oxidoreductase</keyword>
<evidence type="ECO:0000256" key="17">
    <source>
        <dbReference type="SAM" id="Phobius"/>
    </source>
</evidence>
<dbReference type="InterPro" id="IPR046357">
    <property type="entry name" value="PPIase_dom_sf"/>
</dbReference>
<sequence>MLPYRATKVLMNREDRYLLAFLILFFCIMGVTIETITPGDGKNFPKKGDTVTIHYTGTLADGSKFDSSVDRQKPFQTVIGVGKVIKGWDEGVPQLSLGQKAILTATPDYAYGARGFPPIIPPDATLQFEVQLLTYTLFYTTRASKQKERFIGFVGLVFVLKCIKITRFAQSCHFQHSKNIHRLVVLRRYNKKLMKYKTLNRREGGSATRDRTTERIILFDRIIFFSFIVCFFLFFYALSGSGVSSGGAMGQGQEGRDGRQGFAVVHADHLGVGVDPEGQFTFSHGIGRIVPTSTATLGVKAVGTYPPGPKPLPIVGNILDLPREGEVIWKYWQKLKNLYGPICFMNILGRVLVAINDVDIALELLEKKSKISSDRPSMTFSGDMVGWSKAPTHMNYGDRLLIHRKQIHQVIGTKSGVSRFSSLQEIEIRRFLLNILVDPAKLFQGIHLVTGAILLKFAYGYQVERGTEDPLVKLVEQIANEGSNATQPGRWLVDIVPILKYIPTWVPGAGFKKLASQYRRNLLEMTEVPYMFVKRSMESGDAPHSLTSILLEDEDLTEEKEDIIKWTAAILYAAGVDTTSATLRKFILAMALFPGVQAKAQAEIDAITGGERFPTFEDKEKLPYGATIIPNIWDFLNDTQTYSEPKKFMPERFLKVGGESPEKDLSSLTFGFGRRTCPGREFAESTIYLFAVMFLAVFNIEKPPNSEFEVKFISGIVYKPAEFEVVIRQRSEKAEKLIRLIENEEINEKSSVEAINTCFNELRA</sequence>
<dbReference type="Gene3D" id="3.10.50.40">
    <property type="match status" value="1"/>
</dbReference>
<dbReference type="InterPro" id="IPR036396">
    <property type="entry name" value="Cyt_P450_sf"/>
</dbReference>
<comment type="catalytic activity">
    <reaction evidence="1 16">
        <text>[protein]-peptidylproline (omega=180) = [protein]-peptidylproline (omega=0)</text>
        <dbReference type="Rhea" id="RHEA:16237"/>
        <dbReference type="Rhea" id="RHEA-COMP:10747"/>
        <dbReference type="Rhea" id="RHEA-COMP:10748"/>
        <dbReference type="ChEBI" id="CHEBI:83833"/>
        <dbReference type="ChEBI" id="CHEBI:83834"/>
        <dbReference type="EC" id="5.2.1.8"/>
    </reaction>
</comment>
<evidence type="ECO:0000256" key="12">
    <source>
        <dbReference type="ARBA" id="ARBA00023110"/>
    </source>
</evidence>
<dbReference type="Gene3D" id="1.10.630.10">
    <property type="entry name" value="Cytochrome P450"/>
    <property type="match status" value="2"/>
</dbReference>
<keyword evidence="11" id="KW-0503">Monooxygenase</keyword>
<evidence type="ECO:0000256" key="14">
    <source>
        <dbReference type="ARBA" id="ARBA00038106"/>
    </source>
</evidence>
<keyword evidence="8 15" id="KW-0479">Metal-binding</keyword>
<evidence type="ECO:0000313" key="20">
    <source>
        <dbReference type="Proteomes" id="UP000217199"/>
    </source>
</evidence>
<gene>
    <name evidence="19" type="ORF">PNOK_0761200</name>
</gene>
<evidence type="ECO:0000256" key="4">
    <source>
        <dbReference type="ARBA" id="ARBA00005179"/>
    </source>
</evidence>
<dbReference type="PROSITE" id="PS00086">
    <property type="entry name" value="CYTOCHROME_P450"/>
    <property type="match status" value="1"/>
</dbReference>
<dbReference type="SUPFAM" id="SSF48264">
    <property type="entry name" value="Cytochrome P450"/>
    <property type="match status" value="1"/>
</dbReference>
<feature type="transmembrane region" description="Helical" evidence="17">
    <location>
        <begin position="218"/>
        <end position="238"/>
    </location>
</feature>
<evidence type="ECO:0000256" key="3">
    <source>
        <dbReference type="ARBA" id="ARBA00002388"/>
    </source>
</evidence>
<comment type="similarity">
    <text evidence="5">Belongs to the cytochrome P450 family.</text>
</comment>
<keyword evidence="17" id="KW-0472">Membrane</keyword>
<dbReference type="PRINTS" id="PR00385">
    <property type="entry name" value="P450"/>
</dbReference>
<dbReference type="PROSITE" id="PS50059">
    <property type="entry name" value="FKBP_PPIASE"/>
    <property type="match status" value="1"/>
</dbReference>
<dbReference type="GO" id="GO:0016705">
    <property type="term" value="F:oxidoreductase activity, acting on paired donors, with incorporation or reduction of molecular oxygen"/>
    <property type="evidence" value="ECO:0007669"/>
    <property type="project" value="InterPro"/>
</dbReference>
<keyword evidence="13 16" id="KW-0413">Isomerase</keyword>
<keyword evidence="17" id="KW-1133">Transmembrane helix</keyword>
<dbReference type="CDD" id="cd11065">
    <property type="entry name" value="CYP64-like"/>
    <property type="match status" value="1"/>
</dbReference>
<evidence type="ECO:0000256" key="1">
    <source>
        <dbReference type="ARBA" id="ARBA00000971"/>
    </source>
</evidence>
<keyword evidence="10 15" id="KW-0408">Iron</keyword>
<comment type="pathway">
    <text evidence="4">Secondary metabolite biosynthesis.</text>
</comment>
<dbReference type="InParanoid" id="A0A286UDA6"/>
<keyword evidence="17" id="KW-0812">Transmembrane</keyword>
<evidence type="ECO:0000256" key="6">
    <source>
        <dbReference type="ARBA" id="ARBA00013194"/>
    </source>
</evidence>
<feature type="domain" description="PPIase FKBP-type" evidence="18">
    <location>
        <begin position="48"/>
        <end position="136"/>
    </location>
</feature>